<keyword evidence="3" id="KW-0547">Nucleotide-binding</keyword>
<dbReference type="InterPro" id="IPR003439">
    <property type="entry name" value="ABC_transporter-like_ATP-bd"/>
</dbReference>
<dbReference type="InterPro" id="IPR003593">
    <property type="entry name" value="AAA+_ATPase"/>
</dbReference>
<evidence type="ECO:0000313" key="8">
    <source>
        <dbReference type="Proteomes" id="UP001595704"/>
    </source>
</evidence>
<dbReference type="GO" id="GO:0005524">
    <property type="term" value="F:ATP binding"/>
    <property type="evidence" value="ECO:0007669"/>
    <property type="project" value="UniProtKB-KW"/>
</dbReference>
<dbReference type="PANTHER" id="PTHR43820:SF4">
    <property type="entry name" value="HIGH-AFFINITY BRANCHED-CHAIN AMINO ACID TRANSPORT ATP-BINDING PROTEIN LIVF"/>
    <property type="match status" value="1"/>
</dbReference>
<evidence type="ECO:0000313" key="7">
    <source>
        <dbReference type="EMBL" id="MFC3636693.1"/>
    </source>
</evidence>
<reference evidence="8" key="1">
    <citation type="journal article" date="2019" name="Int. J. Syst. Evol. Microbiol.">
        <title>The Global Catalogue of Microorganisms (GCM) 10K type strain sequencing project: providing services to taxonomists for standard genome sequencing and annotation.</title>
        <authorList>
            <consortium name="The Broad Institute Genomics Platform"/>
            <consortium name="The Broad Institute Genome Sequencing Center for Infectious Disease"/>
            <person name="Wu L."/>
            <person name="Ma J."/>
        </authorList>
    </citation>
    <scope>NUCLEOTIDE SEQUENCE [LARGE SCALE GENOMIC DNA]</scope>
    <source>
        <strain evidence="8">KCTC 42282</strain>
    </source>
</reference>
<sequence>MTGTLLKVEGLETGYGDIQVVWRADLEVRQGAITALIGSNGAGKTTLLRALSGLLPLRNGAIFVSGRDLAGASPQQFVEHGVAHVPEGRRLITGLSVHDNLMLGAYRRKDGKQAIRADLERMYALFPRLAERRRQDATTMSGGEQQMCAIARGLMAAPGLLLIDELSLGLAPAIVDQLVTTLERVRADGTSILLVEQDVGIALELADFVYVMDQGRTVRNGPADEIAADPSIIAAYMGT</sequence>
<dbReference type="PANTHER" id="PTHR43820">
    <property type="entry name" value="HIGH-AFFINITY BRANCHED-CHAIN AMINO ACID TRANSPORT ATP-BINDING PROTEIN LIVF"/>
    <property type="match status" value="1"/>
</dbReference>
<evidence type="ECO:0000256" key="1">
    <source>
        <dbReference type="ARBA" id="ARBA00005417"/>
    </source>
</evidence>
<comment type="similarity">
    <text evidence="1">Belongs to the ABC transporter superfamily.</text>
</comment>
<evidence type="ECO:0000256" key="4">
    <source>
        <dbReference type="ARBA" id="ARBA00022840"/>
    </source>
</evidence>
<feature type="domain" description="ABC transporter" evidence="6">
    <location>
        <begin position="6"/>
        <end position="239"/>
    </location>
</feature>
<name>A0ABV7UDT9_9HYPH</name>
<dbReference type="PROSITE" id="PS50893">
    <property type="entry name" value="ABC_TRANSPORTER_2"/>
    <property type="match status" value="1"/>
</dbReference>
<dbReference type="SMART" id="SM00382">
    <property type="entry name" value="AAA"/>
    <property type="match status" value="1"/>
</dbReference>
<dbReference type="InterPro" id="IPR052156">
    <property type="entry name" value="BCAA_Transport_ATP-bd_LivF"/>
</dbReference>
<keyword evidence="2" id="KW-0813">Transport</keyword>
<gene>
    <name evidence="7" type="ORF">ACFONL_04735</name>
</gene>
<organism evidence="7 8">
    <name type="scientific">Camelimonas fluminis</name>
    <dbReference type="NCBI Taxonomy" id="1576911"/>
    <lineage>
        <taxon>Bacteria</taxon>
        <taxon>Pseudomonadati</taxon>
        <taxon>Pseudomonadota</taxon>
        <taxon>Alphaproteobacteria</taxon>
        <taxon>Hyphomicrobiales</taxon>
        <taxon>Chelatococcaceae</taxon>
        <taxon>Camelimonas</taxon>
    </lineage>
</organism>
<dbReference type="RefSeq" id="WP_191319980.1">
    <property type="nucleotide sequence ID" value="NZ_BNCG01000012.1"/>
</dbReference>
<proteinExistence type="inferred from homology"/>
<evidence type="ECO:0000256" key="3">
    <source>
        <dbReference type="ARBA" id="ARBA00022741"/>
    </source>
</evidence>
<dbReference type="EMBL" id="JBHRYC010000024">
    <property type="protein sequence ID" value="MFC3636693.1"/>
    <property type="molecule type" value="Genomic_DNA"/>
</dbReference>
<dbReference type="Pfam" id="PF00005">
    <property type="entry name" value="ABC_tran"/>
    <property type="match status" value="1"/>
</dbReference>
<dbReference type="SUPFAM" id="SSF52540">
    <property type="entry name" value="P-loop containing nucleoside triphosphate hydrolases"/>
    <property type="match status" value="1"/>
</dbReference>
<keyword evidence="4 7" id="KW-0067">ATP-binding</keyword>
<dbReference type="InterPro" id="IPR027417">
    <property type="entry name" value="P-loop_NTPase"/>
</dbReference>
<comment type="caution">
    <text evidence="7">The sequence shown here is derived from an EMBL/GenBank/DDBJ whole genome shotgun (WGS) entry which is preliminary data.</text>
</comment>
<keyword evidence="5" id="KW-0029">Amino-acid transport</keyword>
<evidence type="ECO:0000256" key="2">
    <source>
        <dbReference type="ARBA" id="ARBA00022448"/>
    </source>
</evidence>
<dbReference type="CDD" id="cd03224">
    <property type="entry name" value="ABC_TM1139_LivF_branched"/>
    <property type="match status" value="1"/>
</dbReference>
<dbReference type="Gene3D" id="3.40.50.300">
    <property type="entry name" value="P-loop containing nucleotide triphosphate hydrolases"/>
    <property type="match status" value="1"/>
</dbReference>
<evidence type="ECO:0000256" key="5">
    <source>
        <dbReference type="ARBA" id="ARBA00022970"/>
    </source>
</evidence>
<dbReference type="Proteomes" id="UP001595704">
    <property type="component" value="Unassembled WGS sequence"/>
</dbReference>
<accession>A0ABV7UDT9</accession>
<evidence type="ECO:0000259" key="6">
    <source>
        <dbReference type="PROSITE" id="PS50893"/>
    </source>
</evidence>
<protein>
    <submittedName>
        <fullName evidence="7">ABC transporter ATP-binding protein</fullName>
    </submittedName>
</protein>
<keyword evidence="8" id="KW-1185">Reference proteome</keyword>